<evidence type="ECO:0000256" key="4">
    <source>
        <dbReference type="ARBA" id="ARBA00023033"/>
    </source>
</evidence>
<evidence type="ECO:0000256" key="2">
    <source>
        <dbReference type="ARBA" id="ARBA00022643"/>
    </source>
</evidence>
<gene>
    <name evidence="6" type="primary">griH</name>
</gene>
<evidence type="ECO:0000313" key="6">
    <source>
        <dbReference type="EMBL" id="AKC91862.1"/>
    </source>
</evidence>
<dbReference type="GO" id="GO:0008726">
    <property type="term" value="F:alkanesulfonate monooxygenase activity"/>
    <property type="evidence" value="ECO:0007669"/>
    <property type="project" value="TreeGrafter"/>
</dbReference>
<keyword evidence="1" id="KW-0285">Flavoprotein</keyword>
<dbReference type="Pfam" id="PF00296">
    <property type="entry name" value="Bac_luciferase"/>
    <property type="match status" value="1"/>
</dbReference>
<organism evidence="6">
    <name type="scientific">Streptomyces muensis</name>
    <dbReference type="NCBI Taxonomy" id="1077944"/>
    <lineage>
        <taxon>Bacteria</taxon>
        <taxon>Bacillati</taxon>
        <taxon>Actinomycetota</taxon>
        <taxon>Actinomycetes</taxon>
        <taxon>Kitasatosporales</taxon>
        <taxon>Streptomycetaceae</taxon>
        <taxon>Streptomyces</taxon>
    </lineage>
</organism>
<keyword evidence="3" id="KW-0560">Oxidoreductase</keyword>
<dbReference type="InterPro" id="IPR036661">
    <property type="entry name" value="Luciferase-like_sf"/>
</dbReference>
<evidence type="ECO:0000259" key="5">
    <source>
        <dbReference type="Pfam" id="PF00296"/>
    </source>
</evidence>
<evidence type="ECO:0000256" key="1">
    <source>
        <dbReference type="ARBA" id="ARBA00022630"/>
    </source>
</evidence>
<dbReference type="PANTHER" id="PTHR42847:SF4">
    <property type="entry name" value="ALKANESULFONATE MONOOXYGENASE-RELATED"/>
    <property type="match status" value="1"/>
</dbReference>
<evidence type="ECO:0000256" key="3">
    <source>
        <dbReference type="ARBA" id="ARBA00023002"/>
    </source>
</evidence>
<dbReference type="Gene3D" id="3.20.20.30">
    <property type="entry name" value="Luciferase-like domain"/>
    <property type="match status" value="1"/>
</dbReference>
<sequence>MTRRMRYGVVILPEHSWARAQDLWRNVEDLGFDHAWTYDHLQWRWLSDRPWFGAIPTLTAAAVVTSRIGLGTLVASTKLRDPVMLAKEIMTLDDISGGRMLCGVGSGGPDRDLLQAYELTRRQLTARYGEFIELLDSLLRQEPVVFEGTYYTCRNTLLQPACLQRPRAPLCVAAAGPQGMRLAARFADIWVTMGAPNMFDEAPYADSAMLIKDQVAALEQTCHEVGRDPASLRRLLVTGPSIGGVLDSVGSFQDAAGTFQEVGITDLVVHWPRPDFPYRGDPAVMEDIASILPTAPGKL</sequence>
<dbReference type="EMBL" id="KP211414">
    <property type="protein sequence ID" value="AKC91862.1"/>
    <property type="molecule type" value="Genomic_DNA"/>
</dbReference>
<keyword evidence="2" id="KW-0288">FMN</keyword>
<feature type="domain" description="Luciferase-like" evidence="5">
    <location>
        <begin position="5"/>
        <end position="212"/>
    </location>
</feature>
<dbReference type="InterPro" id="IPR011251">
    <property type="entry name" value="Luciferase-like_dom"/>
</dbReference>
<proteinExistence type="predicted"/>
<protein>
    <submittedName>
        <fullName evidence="6">Oxidoreductase</fullName>
    </submittedName>
</protein>
<name>A0A0E3Z6B2_STRM4</name>
<dbReference type="AlphaFoldDB" id="A0A0E3Z6B2"/>
<dbReference type="SUPFAM" id="SSF51679">
    <property type="entry name" value="Bacterial luciferase-like"/>
    <property type="match status" value="1"/>
</dbReference>
<dbReference type="GO" id="GO:0046306">
    <property type="term" value="P:alkanesulfonate catabolic process"/>
    <property type="evidence" value="ECO:0007669"/>
    <property type="project" value="TreeGrafter"/>
</dbReference>
<keyword evidence="4" id="KW-0503">Monooxygenase</keyword>
<dbReference type="InterPro" id="IPR050172">
    <property type="entry name" value="SsuD_RutA_monooxygenase"/>
</dbReference>
<accession>A0A0E3Z6B2</accession>
<dbReference type="PANTHER" id="PTHR42847">
    <property type="entry name" value="ALKANESULFONATE MONOOXYGENASE"/>
    <property type="match status" value="1"/>
</dbReference>
<reference evidence="6" key="1">
    <citation type="submission" date="2014-11" db="EMBL/GenBank/DDBJ databases">
        <authorList>
            <person name="Kling A."/>
            <person name="Lukat P."/>
            <person name="Almeida D.V."/>
            <person name="Bauer A."/>
            <person name="Sordello S."/>
            <person name="Fontaine E."/>
            <person name="Zaburannyi N."/>
            <person name="Herrmann J."/>
            <person name="Wenzel S.C."/>
            <person name="Koenig C."/>
            <person name="Ammerman N.C."/>
            <person name="Barrio-Perez B."/>
            <person name="Borchers K."/>
            <person name="Bordon-Pallier F."/>
            <person name="Broenstrup M."/>
            <person name="Courtemanche G."/>
            <person name="Gerlitz M."/>
            <person name="Geslin M."/>
            <person name="Hammann P."/>
            <person name="Heinz D."/>
            <person name="Hoffmann H."/>
            <person name="Klieber S."/>
            <person name="Kohlmann M."/>
            <person name="Kurz M."/>
            <person name="Lair C."/>
            <person name="Matter H."/>
            <person name="Nuermberger E."/>
            <person name="Tyagi S."/>
            <person name="Fraisse L."/>
            <person name="Grosset J.H."/>
            <person name="Lagrange S."/>
            <person name="Mueller R."/>
        </authorList>
    </citation>
    <scope>NUCLEOTIDE SEQUENCE</scope>
    <source>
        <strain evidence="6">DSM 40835</strain>
    </source>
</reference>